<dbReference type="GO" id="GO:0016740">
    <property type="term" value="F:transferase activity"/>
    <property type="evidence" value="ECO:0007669"/>
    <property type="project" value="UniProtKB-KW"/>
</dbReference>
<dbReference type="PANTHER" id="PTHR41244:SF1">
    <property type="entry name" value="GLYCOSYLTRANSFERASE"/>
    <property type="match status" value="1"/>
</dbReference>
<evidence type="ECO:0000259" key="1">
    <source>
        <dbReference type="Pfam" id="PF00534"/>
    </source>
</evidence>
<reference evidence="3 4" key="1">
    <citation type="submission" date="2017-01" db="EMBL/GenBank/DDBJ databases">
        <authorList>
            <person name="Varghese N."/>
            <person name="Submissions S."/>
        </authorList>
    </citation>
    <scope>NUCLEOTIDE SEQUENCE [LARGE SCALE GENOMIC DNA]</scope>
    <source>
        <strain evidence="3 4">ATCC 35905</strain>
    </source>
</reference>
<dbReference type="Pfam" id="PF00534">
    <property type="entry name" value="Glycos_transf_1"/>
    <property type="match status" value="1"/>
</dbReference>
<protein>
    <submittedName>
        <fullName evidence="3">Glycosyl transferase family 2</fullName>
    </submittedName>
</protein>
<accession>A0A8G2CHQ9</accession>
<dbReference type="SUPFAM" id="SSF53448">
    <property type="entry name" value="Nucleotide-diphospho-sugar transferases"/>
    <property type="match status" value="1"/>
</dbReference>
<dbReference type="OrthoDB" id="9816424at2"/>
<evidence type="ECO:0000313" key="4">
    <source>
        <dbReference type="Proteomes" id="UP000186308"/>
    </source>
</evidence>
<dbReference type="Proteomes" id="UP000186308">
    <property type="component" value="Unassembled WGS sequence"/>
</dbReference>
<keyword evidence="4" id="KW-1185">Reference proteome</keyword>
<dbReference type="AlphaFoldDB" id="A0A8G2CHQ9"/>
<dbReference type="CDD" id="cd11579">
    <property type="entry name" value="Glyco_tran_WbsX"/>
    <property type="match status" value="1"/>
</dbReference>
<dbReference type="CDD" id="cd03801">
    <property type="entry name" value="GT4_PimA-like"/>
    <property type="match status" value="1"/>
</dbReference>
<proteinExistence type="predicted"/>
<dbReference type="EMBL" id="FTNE01000001">
    <property type="protein sequence ID" value="SIQ09588.1"/>
    <property type="molecule type" value="Genomic_DNA"/>
</dbReference>
<evidence type="ECO:0000313" key="3">
    <source>
        <dbReference type="EMBL" id="SIQ09588.1"/>
    </source>
</evidence>
<dbReference type="InterPro" id="IPR032719">
    <property type="entry name" value="WbsX"/>
</dbReference>
<feature type="domain" description="Glycosyl transferase family 1" evidence="1">
    <location>
        <begin position="771"/>
        <end position="935"/>
    </location>
</feature>
<name>A0A8G2CHQ9_ACIRU</name>
<keyword evidence="3" id="KW-0808">Transferase</keyword>
<dbReference type="InterPro" id="IPR001296">
    <property type="entry name" value="Glyco_trans_1"/>
</dbReference>
<dbReference type="Pfam" id="PF14307">
    <property type="entry name" value="Glyco_tran_WbsX"/>
    <property type="match status" value="1"/>
</dbReference>
<comment type="caution">
    <text evidence="3">The sequence shown here is derived from an EMBL/GenBank/DDBJ whole genome shotgun (WGS) entry which is preliminary data.</text>
</comment>
<dbReference type="Pfam" id="PF00535">
    <property type="entry name" value="Glycos_transf_2"/>
    <property type="match status" value="1"/>
</dbReference>
<dbReference type="SUPFAM" id="SSF53756">
    <property type="entry name" value="UDP-Glycosyltransferase/glycogen phosphorylase"/>
    <property type="match status" value="1"/>
</dbReference>
<dbReference type="PANTHER" id="PTHR41244">
    <property type="entry name" value="RHAMNAN SYNTHESIS F"/>
    <property type="match status" value="1"/>
</dbReference>
<dbReference type="InterPro" id="IPR001173">
    <property type="entry name" value="Glyco_trans_2-like"/>
</dbReference>
<dbReference type="Gene3D" id="3.40.50.2000">
    <property type="entry name" value="Glycogen Phosphorylase B"/>
    <property type="match status" value="1"/>
</dbReference>
<sequence>MDQTGPRLVDIAPELAREIAIILASGLFDAGFYAAQRPDLPTDADPMVHFCVIGWRTGRKPNPYFDPDYYRSTNPDIAAADLNPLVHYIEFGDHEGRDPSPMFHALWYRGAYGVPQSQLALADFLNRRRTGQVSPVPVFNPTWYLEQNPDVAATKSDPFEHFCAFGVVESRDPSPDFDIGFYRGRYAEDIGGQNPLLHYIANRGGRFLPKRPLHERLIAGAVRTATRPSPAFETIQPLPAGTPRLATLLAYYLPQFHPIAENDAWWGTGFTDWTNLARATPRFAGHYQPRVPRDLGYYSLQDPATLPRQIELARAAGIGGFVFYYYWFNRKRLLQNPLERLLADPTLDTRFCLMWANENWTRRWDGQEREILLAQDYEPEDDIALVDDFARHFIDPRYIRLEGRPLLMIYRAALIPDGPATIARWRALFAERHGENPLMFMAQSFHDYDPARHGLDGAVEFPPHKLVVDAPKINATLDNFDPEFTSDVFNYNDIAAISLADPDPAYPLIRTVVPGWDNDARREGKGGVILQDATPTAYQTWLASLIDRARRRPVFGEAIVCINAWNEWAEGAYLEPDLHFGAAFLNATGRAASGLQDSDTARNILLVGHDALNHGAQLLLLHLARTLRRNHGMVPRILLLGGGELIGAYQAEGITDVAPDEGALLAHIARYRARGIATAIVNSAASSRVCTLLAKAGIASTLLIHEMPRLVQERALRGVTRQGMAAASATVFSSAFVRDALCAALELTPPNTHVLAQGNYQGVRFSNAARATFRTQHALETSDYVVLGVGFADLRKGFDLFLQVFRQIAAVRDDVHFFWMGEAHLWIRDYLGLEIAAATATGRFHMVAFDDDVATAYAGADLYALTSREDPLPSTVIEAMAAGVPSIAFEGAGGIPDLLRASETGAVVPMGDVTAFASAILDRLDHTALESDRRRLAAIAERHFDFPAYAAQLLRIAHPSLIGISCAVLSYNYRDYLADRLGSVFGQTYPLTEILLLDDASTDGSVTEALRLAADWRRSIALHRNATNGGSVFAQWRRAATLATGDYVWIAEADDQADPRMIGRLADALTHAPDAVMAIADSRAIDATGTTLMPDYQNYYVESGAPDLDRSFVMSGRDFATRFLATRNLILNVSAVLFRRSALLAALDRLGPELLDWKLAGDWRLYLEILTTTDASVVWLAEPLNIHRRHDRGMTAALNARRHLAEIAGMHEIAATALDLDDAARQHQATDLAALADRFGVAITDIALHNFTGPA</sequence>
<dbReference type="Gene3D" id="3.20.20.80">
    <property type="entry name" value="Glycosidases"/>
    <property type="match status" value="1"/>
</dbReference>
<dbReference type="Gene3D" id="3.90.550.10">
    <property type="entry name" value="Spore Coat Polysaccharide Biosynthesis Protein SpsA, Chain A"/>
    <property type="match status" value="1"/>
</dbReference>
<evidence type="ECO:0000259" key="2">
    <source>
        <dbReference type="Pfam" id="PF00535"/>
    </source>
</evidence>
<gene>
    <name evidence="3" type="ORF">SAMN05421828_101253</name>
</gene>
<feature type="domain" description="Glycosyltransferase 2-like" evidence="2">
    <location>
        <begin position="965"/>
        <end position="1093"/>
    </location>
</feature>
<dbReference type="InterPro" id="IPR029044">
    <property type="entry name" value="Nucleotide-diphossugar_trans"/>
</dbReference>
<organism evidence="3 4">
    <name type="scientific">Acidiphilium rubrum</name>
    <dbReference type="NCBI Taxonomy" id="526"/>
    <lineage>
        <taxon>Bacteria</taxon>
        <taxon>Pseudomonadati</taxon>
        <taxon>Pseudomonadota</taxon>
        <taxon>Alphaproteobacteria</taxon>
        <taxon>Acetobacterales</taxon>
        <taxon>Acidocellaceae</taxon>
        <taxon>Acidiphilium</taxon>
    </lineage>
</organism>